<dbReference type="Pfam" id="PF00440">
    <property type="entry name" value="TetR_N"/>
    <property type="match status" value="1"/>
</dbReference>
<evidence type="ECO:0000256" key="1">
    <source>
        <dbReference type="ARBA" id="ARBA00023125"/>
    </source>
</evidence>
<evidence type="ECO:0000313" key="5">
    <source>
        <dbReference type="EMBL" id="QIE54632.1"/>
    </source>
</evidence>
<evidence type="ECO:0000259" key="4">
    <source>
        <dbReference type="PROSITE" id="PS50977"/>
    </source>
</evidence>
<accession>A0A7L5BTD5</accession>
<dbReference type="InterPro" id="IPR041674">
    <property type="entry name" value="TetR_C_22"/>
</dbReference>
<proteinExistence type="predicted"/>
<dbReference type="RefSeq" id="WP_165095186.1">
    <property type="nucleotide sequence ID" value="NZ_CP049056.1"/>
</dbReference>
<dbReference type="PROSITE" id="PS50977">
    <property type="entry name" value="HTH_TETR_2"/>
    <property type="match status" value="1"/>
</dbReference>
<dbReference type="KEGG" id="hdh:G5B40_03765"/>
<feature type="region of interest" description="Disordered" evidence="3">
    <location>
        <begin position="1"/>
        <end position="31"/>
    </location>
</feature>
<dbReference type="SUPFAM" id="SSF46689">
    <property type="entry name" value="Homeodomain-like"/>
    <property type="match status" value="1"/>
</dbReference>
<dbReference type="InterPro" id="IPR009057">
    <property type="entry name" value="Homeodomain-like_sf"/>
</dbReference>
<keyword evidence="6" id="KW-1185">Reference proteome</keyword>
<dbReference type="Proteomes" id="UP000503336">
    <property type="component" value="Chromosome"/>
</dbReference>
<dbReference type="EMBL" id="CP049056">
    <property type="protein sequence ID" value="QIE54632.1"/>
    <property type="molecule type" value="Genomic_DNA"/>
</dbReference>
<name>A0A7L5BTD5_9RHOB</name>
<dbReference type="Pfam" id="PF17928">
    <property type="entry name" value="TetR_C_22"/>
    <property type="match status" value="1"/>
</dbReference>
<reference evidence="5 6" key="1">
    <citation type="submission" date="2020-02" db="EMBL/GenBank/DDBJ databases">
        <title>complete genome sequence of Rhodobacteraceae bacterium.</title>
        <authorList>
            <person name="Park J."/>
            <person name="Kim Y.-S."/>
            <person name="Kim K.-H."/>
        </authorList>
    </citation>
    <scope>NUCLEOTIDE SEQUENCE [LARGE SCALE GENOMIC DNA]</scope>
    <source>
        <strain evidence="5 6">RR4-56</strain>
    </source>
</reference>
<feature type="compositionally biased region" description="Polar residues" evidence="3">
    <location>
        <begin position="1"/>
        <end position="23"/>
    </location>
</feature>
<dbReference type="GO" id="GO:0003677">
    <property type="term" value="F:DNA binding"/>
    <property type="evidence" value="ECO:0007669"/>
    <property type="project" value="UniProtKB-UniRule"/>
</dbReference>
<organism evidence="5 6">
    <name type="scientific">Pikeienuella piscinae</name>
    <dbReference type="NCBI Taxonomy" id="2748098"/>
    <lineage>
        <taxon>Bacteria</taxon>
        <taxon>Pseudomonadati</taxon>
        <taxon>Pseudomonadota</taxon>
        <taxon>Alphaproteobacteria</taxon>
        <taxon>Rhodobacterales</taxon>
        <taxon>Paracoccaceae</taxon>
        <taxon>Pikeienuella</taxon>
    </lineage>
</organism>
<keyword evidence="1 2" id="KW-0238">DNA-binding</keyword>
<protein>
    <submittedName>
        <fullName evidence="5">TetR/AcrR family transcriptional regulator</fullName>
    </submittedName>
</protein>
<feature type="domain" description="HTH tetR-type" evidence="4">
    <location>
        <begin position="37"/>
        <end position="97"/>
    </location>
</feature>
<evidence type="ECO:0000313" key="6">
    <source>
        <dbReference type="Proteomes" id="UP000503336"/>
    </source>
</evidence>
<sequence>MVIRANKQTTPTEGENSALSHQSEIPLPRKPERANGVARYKLLVDTVEILVANGGTQAVTIQAIAKKAGVPTASVYHFFPSPIAACIAAAERHQEALASIIFETGANSKETDPGAFFRSVQQHVVAYYNANPIARRLILGSDCSWHIRKIEVERNEILAEMATSMLAARFGVAPGPELKDIMATCLTLIDAVWSLSIAKHDLITAHYAEEAHRAAAAYVLSHLPELAGPTGDRD</sequence>
<evidence type="ECO:0000256" key="3">
    <source>
        <dbReference type="SAM" id="MobiDB-lite"/>
    </source>
</evidence>
<dbReference type="InterPro" id="IPR001647">
    <property type="entry name" value="HTH_TetR"/>
</dbReference>
<dbReference type="Gene3D" id="1.10.357.10">
    <property type="entry name" value="Tetracycline Repressor, domain 2"/>
    <property type="match status" value="1"/>
</dbReference>
<dbReference type="AlphaFoldDB" id="A0A7L5BTD5"/>
<gene>
    <name evidence="5" type="ORF">G5B40_03765</name>
</gene>
<feature type="DNA-binding region" description="H-T-H motif" evidence="2">
    <location>
        <begin position="60"/>
        <end position="79"/>
    </location>
</feature>
<evidence type="ECO:0000256" key="2">
    <source>
        <dbReference type="PROSITE-ProRule" id="PRU00335"/>
    </source>
</evidence>